<dbReference type="Proteomes" id="UP000593571">
    <property type="component" value="Unassembled WGS sequence"/>
</dbReference>
<accession>A0A7J8F026</accession>
<organism evidence="1 2">
    <name type="scientific">Rousettus aegyptiacus</name>
    <name type="common">Egyptian fruit bat</name>
    <name type="synonym">Pteropus aegyptiacus</name>
    <dbReference type="NCBI Taxonomy" id="9407"/>
    <lineage>
        <taxon>Eukaryota</taxon>
        <taxon>Metazoa</taxon>
        <taxon>Chordata</taxon>
        <taxon>Craniata</taxon>
        <taxon>Vertebrata</taxon>
        <taxon>Euteleostomi</taxon>
        <taxon>Mammalia</taxon>
        <taxon>Eutheria</taxon>
        <taxon>Laurasiatheria</taxon>
        <taxon>Chiroptera</taxon>
        <taxon>Yinpterochiroptera</taxon>
        <taxon>Pteropodoidea</taxon>
        <taxon>Pteropodidae</taxon>
        <taxon>Rousettinae</taxon>
        <taxon>Rousettus</taxon>
    </lineage>
</organism>
<sequence length="125" mass="13418">MRLLLGSQIPVCCARSITGWLRNSECWGGGGGEEAGTGGRGGGGGWVHADPQFSNCRSRRTPGPRPVKTDCVTHCCARKWSPTPAPWGPSELPDPTCDLVRKSPLAGGSNSHDCFLSAWWSRRVR</sequence>
<name>A0A7J8F026_ROUAE</name>
<keyword evidence="2" id="KW-1185">Reference proteome</keyword>
<dbReference type="EMBL" id="JACASE010000008">
    <property type="protein sequence ID" value="KAF6440642.1"/>
    <property type="molecule type" value="Genomic_DNA"/>
</dbReference>
<reference evidence="1 2" key="1">
    <citation type="journal article" date="2020" name="Nature">
        <title>Six reference-quality genomes reveal evolution of bat adaptations.</title>
        <authorList>
            <person name="Jebb D."/>
            <person name="Huang Z."/>
            <person name="Pippel M."/>
            <person name="Hughes G.M."/>
            <person name="Lavrichenko K."/>
            <person name="Devanna P."/>
            <person name="Winkler S."/>
            <person name="Jermiin L.S."/>
            <person name="Skirmuntt E.C."/>
            <person name="Katzourakis A."/>
            <person name="Burkitt-Gray L."/>
            <person name="Ray D.A."/>
            <person name="Sullivan K.A.M."/>
            <person name="Roscito J.G."/>
            <person name="Kirilenko B.M."/>
            <person name="Davalos L.M."/>
            <person name="Corthals A.P."/>
            <person name="Power M.L."/>
            <person name="Jones G."/>
            <person name="Ransome R.D."/>
            <person name="Dechmann D.K.N."/>
            <person name="Locatelli A.G."/>
            <person name="Puechmaille S.J."/>
            <person name="Fedrigo O."/>
            <person name="Jarvis E.D."/>
            <person name="Hiller M."/>
            <person name="Vernes S.C."/>
            <person name="Myers E.W."/>
            <person name="Teeling E.C."/>
        </authorList>
    </citation>
    <scope>NUCLEOTIDE SEQUENCE [LARGE SCALE GENOMIC DNA]</scope>
    <source>
        <strain evidence="1">MRouAeg1</strain>
        <tissue evidence="1">Muscle</tissue>
    </source>
</reference>
<evidence type="ECO:0000313" key="2">
    <source>
        <dbReference type="Proteomes" id="UP000593571"/>
    </source>
</evidence>
<evidence type="ECO:0000313" key="1">
    <source>
        <dbReference type="EMBL" id="KAF6440642.1"/>
    </source>
</evidence>
<gene>
    <name evidence="1" type="ORF">HJG63_005903</name>
</gene>
<dbReference type="AlphaFoldDB" id="A0A7J8F026"/>
<protein>
    <submittedName>
        <fullName evidence="1">Uncharacterized protein</fullName>
    </submittedName>
</protein>
<proteinExistence type="predicted"/>
<comment type="caution">
    <text evidence="1">The sequence shown here is derived from an EMBL/GenBank/DDBJ whole genome shotgun (WGS) entry which is preliminary data.</text>
</comment>